<feature type="compositionally biased region" description="Basic and acidic residues" evidence="2">
    <location>
        <begin position="452"/>
        <end position="462"/>
    </location>
</feature>
<feature type="region of interest" description="Disordered" evidence="2">
    <location>
        <begin position="354"/>
        <end position="438"/>
    </location>
</feature>
<evidence type="ECO:0000313" key="4">
    <source>
        <dbReference type="RefSeq" id="XP_072804332.1"/>
    </source>
</evidence>
<evidence type="ECO:0000256" key="2">
    <source>
        <dbReference type="SAM" id="MobiDB-lite"/>
    </source>
</evidence>
<dbReference type="PANTHER" id="PTHR21859">
    <property type="entry name" value="ACROSOME-SPECIFIC PROTEIN"/>
    <property type="match status" value="1"/>
</dbReference>
<dbReference type="RefSeq" id="XP_072804334.1">
    <property type="nucleotide sequence ID" value="XM_072948233.1"/>
</dbReference>
<protein>
    <submittedName>
        <fullName evidence="4 5">Spermatogenesis-associated protein 31E1-like isoform X1</fullName>
    </submittedName>
</protein>
<reference evidence="4 5" key="1">
    <citation type="submission" date="2025-05" db="UniProtKB">
        <authorList>
            <consortium name="RefSeq"/>
        </authorList>
    </citation>
    <scope>IDENTIFICATION</scope>
</reference>
<evidence type="ECO:0000256" key="1">
    <source>
        <dbReference type="ARBA" id="ARBA00035009"/>
    </source>
</evidence>
<feature type="compositionally biased region" description="Polar residues" evidence="2">
    <location>
        <begin position="476"/>
        <end position="489"/>
    </location>
</feature>
<feature type="region of interest" description="Disordered" evidence="2">
    <location>
        <begin position="114"/>
        <end position="138"/>
    </location>
</feature>
<feature type="region of interest" description="Disordered" evidence="2">
    <location>
        <begin position="452"/>
        <end position="489"/>
    </location>
</feature>
<proteinExistence type="inferred from homology"/>
<feature type="compositionally biased region" description="Basic and acidic residues" evidence="2">
    <location>
        <begin position="381"/>
        <end position="399"/>
    </location>
</feature>
<feature type="compositionally biased region" description="Basic and acidic residues" evidence="2">
    <location>
        <begin position="409"/>
        <end position="422"/>
    </location>
</feature>
<accession>A0ABM5C6Q3</accession>
<dbReference type="PANTHER" id="PTHR21859:SF56">
    <property type="entry name" value="SPATA31 DOMAIN-CONTAINING PROTEIN"/>
    <property type="match status" value="1"/>
</dbReference>
<comment type="similarity">
    <text evidence="1">Belongs to the SPATA31 family.</text>
</comment>
<name>A0ABM5C6Q3_VICPA</name>
<dbReference type="Proteomes" id="UP001652581">
    <property type="component" value="Chromosome 23"/>
</dbReference>
<keyword evidence="3" id="KW-1185">Reference proteome</keyword>
<feature type="region of interest" description="Disordered" evidence="2">
    <location>
        <begin position="157"/>
        <end position="194"/>
    </location>
</feature>
<feature type="compositionally biased region" description="Polar residues" evidence="2">
    <location>
        <begin position="354"/>
        <end position="367"/>
    </location>
</feature>
<gene>
    <name evidence="4 5 6" type="primary">LOC140688594</name>
</gene>
<evidence type="ECO:0000313" key="3">
    <source>
        <dbReference type="Proteomes" id="UP001652581"/>
    </source>
</evidence>
<evidence type="ECO:0000313" key="5">
    <source>
        <dbReference type="RefSeq" id="XP_072804333.1"/>
    </source>
</evidence>
<dbReference type="RefSeq" id="XP_072804332.1">
    <property type="nucleotide sequence ID" value="XM_072948231.1"/>
</dbReference>
<organism evidence="3 6">
    <name type="scientific">Vicugna pacos</name>
    <name type="common">Alpaca</name>
    <name type="synonym">Lama pacos</name>
    <dbReference type="NCBI Taxonomy" id="30538"/>
    <lineage>
        <taxon>Eukaryota</taxon>
        <taxon>Metazoa</taxon>
        <taxon>Chordata</taxon>
        <taxon>Craniata</taxon>
        <taxon>Vertebrata</taxon>
        <taxon>Euteleostomi</taxon>
        <taxon>Mammalia</taxon>
        <taxon>Eutheria</taxon>
        <taxon>Laurasiatheria</taxon>
        <taxon>Artiodactyla</taxon>
        <taxon>Tylopoda</taxon>
        <taxon>Camelidae</taxon>
        <taxon>Vicugna</taxon>
    </lineage>
</organism>
<sequence>MNTSRESLVLSPCIQQVLEAHIIRFWVKHSWSLLRKALKFLTLYKLKKAHPMAVSSSIVDVTYESGGHSKTQLTEVLENLPQPQPEENVITTESLSTLMSPLLAPSCPCEKIPGDLGGLPSGDIREPPEASLIGQGDKSPFQTVTYKFISRIWHNESVTGTEKGSPQQPSPSPPVARDEPREETGGWASPDSCSSVTVVDLDEWPQSSKAQDTDPAWKSILDPGMMIRSQSTNVDQKDSWSPRSKRSLSLSTQSVVLTPEDVYLDAQLRKLEGQRFAKPEQQHTGVLLRDYETGVLLQDHASSTLLQDCHSYMSLAADILAAQESLSHSQTLSSGDMSVSQVLYDLSSSVGSSWEQQEPWGQQAPSKNQRKKSGPTDEQEDYRRPRPGQHEKGPAELKAHQARGLSRPSWKEEPADSQRGEARQLTLRKGQAPSGSSFRKYMKLLLQWVFPSKDRGPKDPLQKGKPASATAWGSEPAQSRSFTDSTVGR</sequence>
<dbReference type="RefSeq" id="XP_072804333.1">
    <property type="nucleotide sequence ID" value="XM_072948232.1"/>
</dbReference>
<dbReference type="GeneID" id="140688594"/>
<evidence type="ECO:0000313" key="6">
    <source>
        <dbReference type="RefSeq" id="XP_072804334.1"/>
    </source>
</evidence>